<evidence type="ECO:0000313" key="7">
    <source>
        <dbReference type="Proteomes" id="UP000035763"/>
    </source>
</evidence>
<evidence type="ECO:0000256" key="4">
    <source>
        <dbReference type="PIRSR" id="PIRSR600760-2"/>
    </source>
</evidence>
<sequence>MLPDLPIPPLTTLVELERVALHVATEAALLIVDRSAATVAATKSSPTDVVTEMDRRSQELIQTLLRAERPQDGFFGEEDGRAAGTSEITWVVDPIDGTVNYVYDIPAYAVSVAAVVGDPQTPGAWRPVAGAVVNPVTGERFWARAGGGAWRQRGRFDPIAVHASGQADPAASLVATGFSYDADTRAWQGGGGRAGGGGGPGHPARRQRRARPVPCRRRHPRRLLRTRSQPVGFRGGLADRRRGRRSGRRALRAGSRPAHDHCCRSGIRRPVRAGAPGARGGRPGLGRRLRNLRVTLALK</sequence>
<keyword evidence="1 4" id="KW-0479">Metal-binding</keyword>
<feature type="region of interest" description="Disordered" evidence="5">
    <location>
        <begin position="186"/>
        <end position="214"/>
    </location>
</feature>
<dbReference type="PROSITE" id="PS00629">
    <property type="entry name" value="IMP_1"/>
    <property type="match status" value="1"/>
</dbReference>
<accession>W6K3W4</accession>
<feature type="compositionally biased region" description="Gly residues" evidence="5">
    <location>
        <begin position="188"/>
        <end position="201"/>
    </location>
</feature>
<dbReference type="PANTHER" id="PTHR20854:SF4">
    <property type="entry name" value="INOSITOL-1-MONOPHOSPHATASE-RELATED"/>
    <property type="match status" value="1"/>
</dbReference>
<dbReference type="SUPFAM" id="SSF56655">
    <property type="entry name" value="Carbohydrate phosphatase"/>
    <property type="match status" value="1"/>
</dbReference>
<dbReference type="PRINTS" id="PR00377">
    <property type="entry name" value="IMPHPHTASES"/>
</dbReference>
<feature type="region of interest" description="Disordered" evidence="5">
    <location>
        <begin position="232"/>
        <end position="263"/>
    </location>
</feature>
<comment type="cofactor">
    <cofactor evidence="4">
        <name>Mg(2+)</name>
        <dbReference type="ChEBI" id="CHEBI:18420"/>
    </cofactor>
</comment>
<evidence type="ECO:0000256" key="1">
    <source>
        <dbReference type="ARBA" id="ARBA00022723"/>
    </source>
</evidence>
<dbReference type="GO" id="GO:0006020">
    <property type="term" value="P:inositol metabolic process"/>
    <property type="evidence" value="ECO:0007669"/>
    <property type="project" value="TreeGrafter"/>
</dbReference>
<feature type="binding site" evidence="4">
    <location>
        <position position="93"/>
    </location>
    <ligand>
        <name>Mg(2+)</name>
        <dbReference type="ChEBI" id="CHEBI:18420"/>
        <label>2</label>
    </ligand>
</feature>
<name>W6K3W4_9MICO</name>
<feature type="compositionally biased region" description="Basic residues" evidence="5">
    <location>
        <begin position="241"/>
        <end position="251"/>
    </location>
</feature>
<keyword evidence="7" id="KW-1185">Reference proteome</keyword>
<organism evidence="6 7">
    <name type="scientific">Nostocoides australiense Ben110</name>
    <dbReference type="NCBI Taxonomy" id="1193182"/>
    <lineage>
        <taxon>Bacteria</taxon>
        <taxon>Bacillati</taxon>
        <taxon>Actinomycetota</taxon>
        <taxon>Actinomycetes</taxon>
        <taxon>Micrococcales</taxon>
        <taxon>Intrasporangiaceae</taxon>
        <taxon>Nostocoides</taxon>
    </lineage>
</organism>
<reference evidence="6 7" key="1">
    <citation type="journal article" date="2013" name="ISME J.">
        <title>A metabolic model for members of the genus Tetrasphaera involved in enhanced biological phosphorus removal.</title>
        <authorList>
            <person name="Kristiansen R."/>
            <person name="Nguyen H.T.T."/>
            <person name="Saunders A.M."/>
            <person name="Nielsen J.L."/>
            <person name="Wimmer R."/>
            <person name="Le V.Q."/>
            <person name="McIlroy S.J."/>
            <person name="Petrovski S."/>
            <person name="Seviour R.J."/>
            <person name="Calteau A."/>
            <person name="Nielsen K.L."/>
            <person name="Nielsen P.H."/>
        </authorList>
    </citation>
    <scope>NUCLEOTIDE SEQUENCE [LARGE SCALE GENOMIC DNA]</scope>
    <source>
        <strain evidence="6 7">Ben110</strain>
    </source>
</reference>
<comment type="caution">
    <text evidence="6">The sequence shown here is derived from an EMBL/GenBank/DDBJ whole genome shotgun (WGS) entry which is preliminary data.</text>
</comment>
<dbReference type="EC" id="3.1.3.25" evidence="6"/>
<dbReference type="Proteomes" id="UP000035763">
    <property type="component" value="Unassembled WGS sequence"/>
</dbReference>
<evidence type="ECO:0000256" key="2">
    <source>
        <dbReference type="ARBA" id="ARBA00022801"/>
    </source>
</evidence>
<feature type="binding site" evidence="4">
    <location>
        <position position="77"/>
    </location>
    <ligand>
        <name>Mg(2+)</name>
        <dbReference type="ChEBI" id="CHEBI:18420"/>
        <label>1</label>
        <note>catalytic</note>
    </ligand>
</feature>
<keyword evidence="3 4" id="KW-0460">Magnesium</keyword>
<feature type="compositionally biased region" description="Basic residues" evidence="5">
    <location>
        <begin position="203"/>
        <end position="214"/>
    </location>
</feature>
<dbReference type="InterPro" id="IPR020583">
    <property type="entry name" value="Inositol_monoP_metal-BS"/>
</dbReference>
<evidence type="ECO:0000256" key="5">
    <source>
        <dbReference type="SAM" id="MobiDB-lite"/>
    </source>
</evidence>
<dbReference type="Gene3D" id="3.30.540.10">
    <property type="entry name" value="Fructose-1,6-Bisphosphatase, subunit A, domain 1"/>
    <property type="match status" value="1"/>
</dbReference>
<protein>
    <submittedName>
        <fullName evidence="6">Putative Inositol-phosphate phosphatase</fullName>
        <ecNumber evidence="6">3.1.3.25</ecNumber>
    </submittedName>
</protein>
<dbReference type="GO" id="GO:0008934">
    <property type="term" value="F:inositol monophosphate 1-phosphatase activity"/>
    <property type="evidence" value="ECO:0007669"/>
    <property type="project" value="TreeGrafter"/>
</dbReference>
<proteinExistence type="predicted"/>
<keyword evidence="2 6" id="KW-0378">Hydrolase</keyword>
<dbReference type="InterPro" id="IPR000760">
    <property type="entry name" value="Inositol_monophosphatase-like"/>
</dbReference>
<gene>
    <name evidence="6" type="ORF">BN11_3590001</name>
</gene>
<dbReference type="Pfam" id="PF00459">
    <property type="entry name" value="Inositol_P"/>
    <property type="match status" value="1"/>
</dbReference>
<feature type="binding site" evidence="4">
    <location>
        <position position="95"/>
    </location>
    <ligand>
        <name>Mg(2+)</name>
        <dbReference type="ChEBI" id="CHEBI:18420"/>
        <label>1</label>
        <note>catalytic</note>
    </ligand>
</feature>
<evidence type="ECO:0000313" key="6">
    <source>
        <dbReference type="EMBL" id="CCH73969.1"/>
    </source>
</evidence>
<dbReference type="STRING" id="1193182.BN11_3590001"/>
<dbReference type="EMBL" id="CAJA01000289">
    <property type="protein sequence ID" value="CCH73969.1"/>
    <property type="molecule type" value="Genomic_DNA"/>
</dbReference>
<dbReference type="GO" id="GO:0046872">
    <property type="term" value="F:metal ion binding"/>
    <property type="evidence" value="ECO:0007669"/>
    <property type="project" value="UniProtKB-KW"/>
</dbReference>
<evidence type="ECO:0000256" key="3">
    <source>
        <dbReference type="ARBA" id="ARBA00022842"/>
    </source>
</evidence>
<dbReference type="GO" id="GO:0007165">
    <property type="term" value="P:signal transduction"/>
    <property type="evidence" value="ECO:0007669"/>
    <property type="project" value="TreeGrafter"/>
</dbReference>
<dbReference type="PANTHER" id="PTHR20854">
    <property type="entry name" value="INOSITOL MONOPHOSPHATASE"/>
    <property type="match status" value="1"/>
</dbReference>
<dbReference type="AlphaFoldDB" id="W6K3W4"/>
<feature type="binding site" evidence="4">
    <location>
        <position position="96"/>
    </location>
    <ligand>
        <name>Mg(2+)</name>
        <dbReference type="ChEBI" id="CHEBI:18420"/>
        <label>1</label>
        <note>catalytic</note>
    </ligand>
</feature>